<feature type="compositionally biased region" description="Basic residues" evidence="1">
    <location>
        <begin position="17"/>
        <end position="28"/>
    </location>
</feature>
<protein>
    <submittedName>
        <fullName evidence="2">Uncharacterized protein</fullName>
    </submittedName>
</protein>
<keyword evidence="3" id="KW-1185">Reference proteome</keyword>
<accession>A0A6A6QDL6</accession>
<name>A0A6A6QDL6_9PEZI</name>
<evidence type="ECO:0000313" key="2">
    <source>
        <dbReference type="EMBL" id="KAF2490508.1"/>
    </source>
</evidence>
<sequence length="184" mass="21020">MPAARVPGPCRSGSQAKQRHQKPNHPSRPRAPARPPWGKARPARSLVAKVRCHPAAAANVWTESLFSSAACLLSLILYPRSFDARLSLASPWLNQYTDQSLRPSTLLTYMTSTNTRHPMRDAHFLSVLYLLTRLYYITRCKEYEMQGVQNWRYLSTQKYPVPKFRLLCLWGLKQSSHRPGCPDV</sequence>
<organism evidence="2 3">
    <name type="scientific">Lophium mytilinum</name>
    <dbReference type="NCBI Taxonomy" id="390894"/>
    <lineage>
        <taxon>Eukaryota</taxon>
        <taxon>Fungi</taxon>
        <taxon>Dikarya</taxon>
        <taxon>Ascomycota</taxon>
        <taxon>Pezizomycotina</taxon>
        <taxon>Dothideomycetes</taxon>
        <taxon>Pleosporomycetidae</taxon>
        <taxon>Mytilinidiales</taxon>
        <taxon>Mytilinidiaceae</taxon>
        <taxon>Lophium</taxon>
    </lineage>
</organism>
<reference evidence="2" key="1">
    <citation type="journal article" date="2020" name="Stud. Mycol.">
        <title>101 Dothideomycetes genomes: a test case for predicting lifestyles and emergence of pathogens.</title>
        <authorList>
            <person name="Haridas S."/>
            <person name="Albert R."/>
            <person name="Binder M."/>
            <person name="Bloem J."/>
            <person name="Labutti K."/>
            <person name="Salamov A."/>
            <person name="Andreopoulos B."/>
            <person name="Baker S."/>
            <person name="Barry K."/>
            <person name="Bills G."/>
            <person name="Bluhm B."/>
            <person name="Cannon C."/>
            <person name="Castanera R."/>
            <person name="Culley D."/>
            <person name="Daum C."/>
            <person name="Ezra D."/>
            <person name="Gonzalez J."/>
            <person name="Henrissat B."/>
            <person name="Kuo A."/>
            <person name="Liang C."/>
            <person name="Lipzen A."/>
            <person name="Lutzoni F."/>
            <person name="Magnuson J."/>
            <person name="Mondo S."/>
            <person name="Nolan M."/>
            <person name="Ohm R."/>
            <person name="Pangilinan J."/>
            <person name="Park H.-J."/>
            <person name="Ramirez L."/>
            <person name="Alfaro M."/>
            <person name="Sun H."/>
            <person name="Tritt A."/>
            <person name="Yoshinaga Y."/>
            <person name="Zwiers L.-H."/>
            <person name="Turgeon B."/>
            <person name="Goodwin S."/>
            <person name="Spatafora J."/>
            <person name="Crous P."/>
            <person name="Grigoriev I."/>
        </authorList>
    </citation>
    <scope>NUCLEOTIDE SEQUENCE</scope>
    <source>
        <strain evidence="2">CBS 269.34</strain>
    </source>
</reference>
<feature type="non-terminal residue" evidence="2">
    <location>
        <position position="184"/>
    </location>
</feature>
<dbReference type="Proteomes" id="UP000799750">
    <property type="component" value="Unassembled WGS sequence"/>
</dbReference>
<evidence type="ECO:0000313" key="3">
    <source>
        <dbReference type="Proteomes" id="UP000799750"/>
    </source>
</evidence>
<gene>
    <name evidence="2" type="ORF">BU16DRAFT_585716</name>
</gene>
<dbReference type="EMBL" id="MU004197">
    <property type="protein sequence ID" value="KAF2490508.1"/>
    <property type="molecule type" value="Genomic_DNA"/>
</dbReference>
<dbReference type="AlphaFoldDB" id="A0A6A6QDL6"/>
<proteinExistence type="predicted"/>
<feature type="region of interest" description="Disordered" evidence="1">
    <location>
        <begin position="1"/>
        <end position="40"/>
    </location>
</feature>
<evidence type="ECO:0000256" key="1">
    <source>
        <dbReference type="SAM" id="MobiDB-lite"/>
    </source>
</evidence>